<dbReference type="InterPro" id="IPR015375">
    <property type="entry name" value="NADH_PPase-like_N"/>
</dbReference>
<evidence type="ECO:0000256" key="4">
    <source>
        <dbReference type="ARBA" id="ARBA00012381"/>
    </source>
</evidence>
<dbReference type="Pfam" id="PF09296">
    <property type="entry name" value="NUDIX-like"/>
    <property type="match status" value="1"/>
</dbReference>
<gene>
    <name evidence="11" type="ORF">C7476_101240</name>
</gene>
<comment type="similarity">
    <text evidence="3">Belongs to the Nudix hydrolase family. NudC subfamily.</text>
</comment>
<evidence type="ECO:0000256" key="5">
    <source>
        <dbReference type="ARBA" id="ARBA00022723"/>
    </source>
</evidence>
<dbReference type="InterPro" id="IPR015376">
    <property type="entry name" value="Znr_NADH_PPase"/>
</dbReference>
<evidence type="ECO:0000256" key="6">
    <source>
        <dbReference type="ARBA" id="ARBA00022801"/>
    </source>
</evidence>
<dbReference type="Proteomes" id="UP000253324">
    <property type="component" value="Unassembled WGS sequence"/>
</dbReference>
<dbReference type="InterPro" id="IPR050241">
    <property type="entry name" value="NAD-cap_RNA_hydrolase_NudC"/>
</dbReference>
<dbReference type="GO" id="GO:0019677">
    <property type="term" value="P:NAD+ catabolic process"/>
    <property type="evidence" value="ECO:0007669"/>
    <property type="project" value="TreeGrafter"/>
</dbReference>
<dbReference type="InterPro" id="IPR020084">
    <property type="entry name" value="NUDIX_hydrolase_CS"/>
</dbReference>
<dbReference type="Pfam" id="PF00293">
    <property type="entry name" value="NUDIX"/>
    <property type="match status" value="1"/>
</dbReference>
<sequence>MPFRLFDAPDMEPSHFVGFAGNRINRHSEKRNDDVVAAALASANARILLTGHGQVLVMGGDVGSALFSLQDATELLPASDKMIYLGMQDDIPILASASGFDFAALPETIKAFDYRSVYTQGIIPPDQLGAMAQAVSLLTWHENHKFCGRCGTETAMRDGGYRRTCPNCDAQHFPRTDPVAIMMVVHGDKCLLARGAHFGPGMYSCLAGFIEPGETIENAVRRETFEETNLLVGRVLYHASQPWPFPYSLMIGCHAEALSDEFTLDRAELEDGRWFSREEVVAMLDRSHPDGLMTPPPGAIAAHLIRSWVQSGV</sequence>
<name>A0A368Z6S0_9HYPH</name>
<keyword evidence="8" id="KW-0520">NAD</keyword>
<dbReference type="InterPro" id="IPR049734">
    <property type="entry name" value="NudC-like_C"/>
</dbReference>
<dbReference type="PANTHER" id="PTHR42904:SF6">
    <property type="entry name" value="NAD-CAPPED RNA HYDROLASE NUDT12"/>
    <property type="match status" value="1"/>
</dbReference>
<dbReference type="Pfam" id="PF09297">
    <property type="entry name" value="Zn_ribbon_NUD"/>
    <property type="match status" value="1"/>
</dbReference>
<reference evidence="11 12" key="1">
    <citation type="submission" date="2018-07" db="EMBL/GenBank/DDBJ databases">
        <title>Genomic Encyclopedia of Type Strains, Phase III (KMG-III): the genomes of soil and plant-associated and newly described type strains.</title>
        <authorList>
            <person name="Whitman W."/>
        </authorList>
    </citation>
    <scope>NUCLEOTIDE SEQUENCE [LARGE SCALE GENOMIC DNA]</scope>
    <source>
        <strain evidence="11 12">31-25a</strain>
    </source>
</reference>
<evidence type="ECO:0000256" key="2">
    <source>
        <dbReference type="ARBA" id="ARBA00001947"/>
    </source>
</evidence>
<accession>A0A368Z6S0</accession>
<keyword evidence="5" id="KW-0479">Metal-binding</keyword>
<dbReference type="Gene3D" id="3.90.79.10">
    <property type="entry name" value="Nucleoside Triphosphate Pyrophosphohydrolase"/>
    <property type="match status" value="1"/>
</dbReference>
<dbReference type="Gene3D" id="3.90.79.20">
    <property type="match status" value="1"/>
</dbReference>
<dbReference type="EC" id="3.6.1.22" evidence="4"/>
<evidence type="ECO:0000313" key="12">
    <source>
        <dbReference type="Proteomes" id="UP000253324"/>
    </source>
</evidence>
<dbReference type="InterPro" id="IPR015797">
    <property type="entry name" value="NUDIX_hydrolase-like_dom_sf"/>
</dbReference>
<evidence type="ECO:0000313" key="11">
    <source>
        <dbReference type="EMBL" id="RCW87478.1"/>
    </source>
</evidence>
<evidence type="ECO:0000259" key="10">
    <source>
        <dbReference type="PROSITE" id="PS51462"/>
    </source>
</evidence>
<dbReference type="GO" id="GO:0035529">
    <property type="term" value="F:NADH pyrophosphatase activity"/>
    <property type="evidence" value="ECO:0007669"/>
    <property type="project" value="TreeGrafter"/>
</dbReference>
<dbReference type="RefSeq" id="WP_114428083.1">
    <property type="nucleotide sequence ID" value="NZ_QPJM01000001.1"/>
</dbReference>
<dbReference type="GO" id="GO:0006742">
    <property type="term" value="P:NADP+ catabolic process"/>
    <property type="evidence" value="ECO:0007669"/>
    <property type="project" value="TreeGrafter"/>
</dbReference>
<keyword evidence="7" id="KW-0460">Magnesium</keyword>
<comment type="catalytic activity">
    <reaction evidence="9">
        <text>a 5'-end NAD(+)-phospho-ribonucleoside in mRNA + H2O = a 5'-end phospho-adenosine-phospho-ribonucleoside in mRNA + beta-nicotinamide D-ribonucleotide + 2 H(+)</text>
        <dbReference type="Rhea" id="RHEA:60876"/>
        <dbReference type="Rhea" id="RHEA-COMP:15698"/>
        <dbReference type="Rhea" id="RHEA-COMP:15719"/>
        <dbReference type="ChEBI" id="CHEBI:14649"/>
        <dbReference type="ChEBI" id="CHEBI:15377"/>
        <dbReference type="ChEBI" id="CHEBI:15378"/>
        <dbReference type="ChEBI" id="CHEBI:144029"/>
        <dbReference type="ChEBI" id="CHEBI:144051"/>
    </reaction>
    <physiologicalReaction direction="left-to-right" evidence="9">
        <dbReference type="Rhea" id="RHEA:60877"/>
    </physiologicalReaction>
</comment>
<evidence type="ECO:0000256" key="3">
    <source>
        <dbReference type="ARBA" id="ARBA00009595"/>
    </source>
</evidence>
<dbReference type="PROSITE" id="PS51462">
    <property type="entry name" value="NUDIX"/>
    <property type="match status" value="1"/>
</dbReference>
<dbReference type="AlphaFoldDB" id="A0A368Z6S0"/>
<comment type="cofactor">
    <cofactor evidence="2">
        <name>Zn(2+)</name>
        <dbReference type="ChEBI" id="CHEBI:29105"/>
    </cofactor>
</comment>
<protein>
    <recommendedName>
        <fullName evidence="4">NAD(+) diphosphatase</fullName>
        <ecNumber evidence="4">3.6.1.22</ecNumber>
    </recommendedName>
</protein>
<organism evidence="11 12">
    <name type="scientific">Phyllobacterium bourgognense</name>
    <dbReference type="NCBI Taxonomy" id="314236"/>
    <lineage>
        <taxon>Bacteria</taxon>
        <taxon>Pseudomonadati</taxon>
        <taxon>Pseudomonadota</taxon>
        <taxon>Alphaproteobacteria</taxon>
        <taxon>Hyphomicrobiales</taxon>
        <taxon>Phyllobacteriaceae</taxon>
        <taxon>Phyllobacterium</taxon>
    </lineage>
</organism>
<dbReference type="OrthoDB" id="9791656at2"/>
<evidence type="ECO:0000256" key="7">
    <source>
        <dbReference type="ARBA" id="ARBA00022842"/>
    </source>
</evidence>
<dbReference type="NCBIfam" id="NF001299">
    <property type="entry name" value="PRK00241.1"/>
    <property type="match status" value="1"/>
</dbReference>
<evidence type="ECO:0000256" key="8">
    <source>
        <dbReference type="ARBA" id="ARBA00023027"/>
    </source>
</evidence>
<dbReference type="PANTHER" id="PTHR42904">
    <property type="entry name" value="NUDIX HYDROLASE, NUDC SUBFAMILY"/>
    <property type="match status" value="1"/>
</dbReference>
<feature type="domain" description="Nudix hydrolase" evidence="10">
    <location>
        <begin position="174"/>
        <end position="299"/>
    </location>
</feature>
<proteinExistence type="inferred from homology"/>
<evidence type="ECO:0000256" key="1">
    <source>
        <dbReference type="ARBA" id="ARBA00001946"/>
    </source>
</evidence>
<dbReference type="PROSITE" id="PS00893">
    <property type="entry name" value="NUDIX_BOX"/>
    <property type="match status" value="1"/>
</dbReference>
<dbReference type="InterPro" id="IPR000086">
    <property type="entry name" value="NUDIX_hydrolase_dom"/>
</dbReference>
<comment type="caution">
    <text evidence="11">The sequence shown here is derived from an EMBL/GenBank/DDBJ whole genome shotgun (WGS) entry which is preliminary data.</text>
</comment>
<keyword evidence="12" id="KW-1185">Reference proteome</keyword>
<comment type="cofactor">
    <cofactor evidence="1">
        <name>Mg(2+)</name>
        <dbReference type="ChEBI" id="CHEBI:18420"/>
    </cofactor>
</comment>
<dbReference type="CDD" id="cd03429">
    <property type="entry name" value="NUDIX_NADH_pyrophosphatase_Nudt13"/>
    <property type="match status" value="1"/>
</dbReference>
<evidence type="ECO:0000256" key="9">
    <source>
        <dbReference type="ARBA" id="ARBA00023679"/>
    </source>
</evidence>
<dbReference type="GO" id="GO:0046872">
    <property type="term" value="F:metal ion binding"/>
    <property type="evidence" value="ECO:0007669"/>
    <property type="project" value="UniProtKB-KW"/>
</dbReference>
<dbReference type="EMBL" id="QPJM01000001">
    <property type="protein sequence ID" value="RCW87478.1"/>
    <property type="molecule type" value="Genomic_DNA"/>
</dbReference>
<dbReference type="SUPFAM" id="SSF55811">
    <property type="entry name" value="Nudix"/>
    <property type="match status" value="1"/>
</dbReference>
<dbReference type="GO" id="GO:0005829">
    <property type="term" value="C:cytosol"/>
    <property type="evidence" value="ECO:0007669"/>
    <property type="project" value="TreeGrafter"/>
</dbReference>
<keyword evidence="6" id="KW-0378">Hydrolase</keyword>